<evidence type="ECO:0000256" key="1">
    <source>
        <dbReference type="SAM" id="MobiDB-lite"/>
    </source>
</evidence>
<dbReference type="Proteomes" id="UP000799779">
    <property type="component" value="Unassembled WGS sequence"/>
</dbReference>
<dbReference type="AlphaFoldDB" id="A0A6A5X4Y9"/>
<feature type="compositionally biased region" description="Polar residues" evidence="1">
    <location>
        <begin position="10"/>
        <end position="19"/>
    </location>
</feature>
<keyword evidence="3" id="KW-1185">Reference proteome</keyword>
<feature type="non-terminal residue" evidence="2">
    <location>
        <position position="320"/>
    </location>
</feature>
<sequence>MRHRAGLASEQGSGDQVSSPCERDHPGCAAIDLSCLKRFSLRCFPQLQYCIACLVMGPLEATAIPQFDSFTIVISFGLACPDLRFKPRGVIPLPLFATVNEPSRPNGLHHQQQGSRDNCKQTATPRFHTPPPHLTKHHQPLLRTMAFTPADVSQRLQNLQNYPTLERAAQQNQASSDLPFRRQYGDSVVIQTTILGDHGQSSRRRHAPQPLLLYPSANTTGVVRPQLGSPFHTPTEVSARRDSRVHRQHQNIAGSPVERIPAPTAYQAALAQPPACQSYNLLPLNVWVPNSTTTYQRPQQPFADPFVAPPQGERQRAASR</sequence>
<organism evidence="2 3">
    <name type="scientific">Amniculicola lignicola CBS 123094</name>
    <dbReference type="NCBI Taxonomy" id="1392246"/>
    <lineage>
        <taxon>Eukaryota</taxon>
        <taxon>Fungi</taxon>
        <taxon>Dikarya</taxon>
        <taxon>Ascomycota</taxon>
        <taxon>Pezizomycotina</taxon>
        <taxon>Dothideomycetes</taxon>
        <taxon>Pleosporomycetidae</taxon>
        <taxon>Pleosporales</taxon>
        <taxon>Amniculicolaceae</taxon>
        <taxon>Amniculicola</taxon>
    </lineage>
</organism>
<evidence type="ECO:0000313" key="2">
    <source>
        <dbReference type="EMBL" id="KAF2008035.1"/>
    </source>
</evidence>
<reference evidence="2" key="1">
    <citation type="journal article" date="2020" name="Stud. Mycol.">
        <title>101 Dothideomycetes genomes: a test case for predicting lifestyles and emergence of pathogens.</title>
        <authorList>
            <person name="Haridas S."/>
            <person name="Albert R."/>
            <person name="Binder M."/>
            <person name="Bloem J."/>
            <person name="Labutti K."/>
            <person name="Salamov A."/>
            <person name="Andreopoulos B."/>
            <person name="Baker S."/>
            <person name="Barry K."/>
            <person name="Bills G."/>
            <person name="Bluhm B."/>
            <person name="Cannon C."/>
            <person name="Castanera R."/>
            <person name="Culley D."/>
            <person name="Daum C."/>
            <person name="Ezra D."/>
            <person name="Gonzalez J."/>
            <person name="Henrissat B."/>
            <person name="Kuo A."/>
            <person name="Liang C."/>
            <person name="Lipzen A."/>
            <person name="Lutzoni F."/>
            <person name="Magnuson J."/>
            <person name="Mondo S."/>
            <person name="Nolan M."/>
            <person name="Ohm R."/>
            <person name="Pangilinan J."/>
            <person name="Park H.-J."/>
            <person name="Ramirez L."/>
            <person name="Alfaro M."/>
            <person name="Sun H."/>
            <person name="Tritt A."/>
            <person name="Yoshinaga Y."/>
            <person name="Zwiers L.-H."/>
            <person name="Turgeon B."/>
            <person name="Goodwin S."/>
            <person name="Spatafora J."/>
            <person name="Crous P."/>
            <person name="Grigoriev I."/>
        </authorList>
    </citation>
    <scope>NUCLEOTIDE SEQUENCE</scope>
    <source>
        <strain evidence="2">CBS 123094</strain>
    </source>
</reference>
<gene>
    <name evidence="2" type="ORF">P154DRAFT_558351</name>
</gene>
<protein>
    <submittedName>
        <fullName evidence="2">Uncharacterized protein</fullName>
    </submittedName>
</protein>
<feature type="region of interest" description="Disordered" evidence="1">
    <location>
        <begin position="296"/>
        <end position="320"/>
    </location>
</feature>
<feature type="region of interest" description="Disordered" evidence="1">
    <location>
        <begin position="1"/>
        <end position="20"/>
    </location>
</feature>
<accession>A0A6A5X4Y9</accession>
<evidence type="ECO:0000313" key="3">
    <source>
        <dbReference type="Proteomes" id="UP000799779"/>
    </source>
</evidence>
<feature type="region of interest" description="Disordered" evidence="1">
    <location>
        <begin position="102"/>
        <end position="137"/>
    </location>
</feature>
<proteinExistence type="predicted"/>
<dbReference type="EMBL" id="ML977556">
    <property type="protein sequence ID" value="KAF2008035.1"/>
    <property type="molecule type" value="Genomic_DNA"/>
</dbReference>
<feature type="compositionally biased region" description="Polar residues" evidence="1">
    <location>
        <begin position="109"/>
        <end position="124"/>
    </location>
</feature>
<name>A0A6A5X4Y9_9PLEO</name>